<keyword evidence="1" id="KW-0472">Membrane</keyword>
<evidence type="ECO:0000256" key="1">
    <source>
        <dbReference type="SAM" id="Phobius"/>
    </source>
</evidence>
<feature type="transmembrane region" description="Helical" evidence="1">
    <location>
        <begin position="6"/>
        <end position="27"/>
    </location>
</feature>
<gene>
    <name evidence="2" type="ORF">GCM10007363_29100</name>
</gene>
<dbReference type="RefSeq" id="WP_157825264.1">
    <property type="nucleotide sequence ID" value="NZ_BMDE01000011.1"/>
</dbReference>
<sequence>MLSSLAHPLPSLAGLLVIALYLLGHYLHPRGQASHARLARHSRTD</sequence>
<comment type="caution">
    <text evidence="2">The sequence shown here is derived from an EMBL/GenBank/DDBJ whole genome shotgun (WGS) entry which is preliminary data.</text>
</comment>
<reference evidence="3" key="1">
    <citation type="journal article" date="2019" name="Int. J. Syst. Evol. Microbiol.">
        <title>The Global Catalogue of Microorganisms (GCM) 10K type strain sequencing project: providing services to taxonomists for standard genome sequencing and annotation.</title>
        <authorList>
            <consortium name="The Broad Institute Genomics Platform"/>
            <consortium name="The Broad Institute Genome Sequencing Center for Infectious Disease"/>
            <person name="Wu L."/>
            <person name="Ma J."/>
        </authorList>
    </citation>
    <scope>NUCLEOTIDE SEQUENCE [LARGE SCALE GENOMIC DNA]</scope>
    <source>
        <strain evidence="3">CCM 8778</strain>
    </source>
</reference>
<proteinExistence type="predicted"/>
<dbReference type="Proteomes" id="UP000655550">
    <property type="component" value="Unassembled WGS sequence"/>
</dbReference>
<name>A0ABQ2ATA0_9PSED</name>
<keyword evidence="1" id="KW-1133">Transmembrane helix</keyword>
<evidence type="ECO:0000313" key="2">
    <source>
        <dbReference type="EMBL" id="GGH96764.1"/>
    </source>
</evidence>
<protein>
    <submittedName>
        <fullName evidence="2">Uncharacterized protein</fullName>
    </submittedName>
</protein>
<dbReference type="EMBL" id="BMDE01000011">
    <property type="protein sequence ID" value="GGH96764.1"/>
    <property type="molecule type" value="Genomic_DNA"/>
</dbReference>
<keyword evidence="3" id="KW-1185">Reference proteome</keyword>
<accession>A0ABQ2ATA0</accession>
<organism evidence="2 3">
    <name type="scientific">Pseudomonas fluvialis</name>
    <dbReference type="NCBI Taxonomy" id="1793966"/>
    <lineage>
        <taxon>Bacteria</taxon>
        <taxon>Pseudomonadati</taxon>
        <taxon>Pseudomonadota</taxon>
        <taxon>Gammaproteobacteria</taxon>
        <taxon>Pseudomonadales</taxon>
        <taxon>Pseudomonadaceae</taxon>
        <taxon>Pseudomonas</taxon>
    </lineage>
</organism>
<keyword evidence="1" id="KW-0812">Transmembrane</keyword>
<evidence type="ECO:0000313" key="3">
    <source>
        <dbReference type="Proteomes" id="UP000655550"/>
    </source>
</evidence>